<dbReference type="RefSeq" id="WP_054785480.1">
    <property type="nucleotide sequence ID" value="NZ_FPBD01000011.1"/>
</dbReference>
<dbReference type="EMBL" id="FPBD01000011">
    <property type="protein sequence ID" value="SFU15556.1"/>
    <property type="molecule type" value="Genomic_DNA"/>
</dbReference>
<dbReference type="AlphaFoldDB" id="A0A1I7DVA8"/>
<dbReference type="Proteomes" id="UP000183371">
    <property type="component" value="Unassembled WGS sequence"/>
</dbReference>
<keyword evidence="2" id="KW-1185">Reference proteome</keyword>
<evidence type="ECO:0000313" key="2">
    <source>
        <dbReference type="Proteomes" id="UP000183371"/>
    </source>
</evidence>
<accession>A0A1I7DVA8</accession>
<sequence length="211" mass="23222">MIGLFDKDVFLKLCCCDLLADFIAAVGLKECYRLASLGSAKSNEKSMRKLLRGLDDETLASAIGRVQDAISNVGQIPDELAEDLDTDEMFLRLTEVESVDVGEAQLVTILQKKIEAGCMITGDKRFLKALSEDVPELWCEVKSSIICFEACLIALVREYGYEYVVKKVSPVSCCDKVLKLVVSGTNSEADFIKVLQSYLPEPPQQDIAPAI</sequence>
<name>A0A1I7DVA8_9HYPH</name>
<gene>
    <name evidence="1" type="ORF">SAMN05444141_11149</name>
</gene>
<organism evidence="1 2">
    <name type="scientific">Pseudovibrio denitrificans</name>
    <dbReference type="NCBI Taxonomy" id="258256"/>
    <lineage>
        <taxon>Bacteria</taxon>
        <taxon>Pseudomonadati</taxon>
        <taxon>Pseudomonadota</taxon>
        <taxon>Alphaproteobacteria</taxon>
        <taxon>Hyphomicrobiales</taxon>
        <taxon>Stappiaceae</taxon>
        <taxon>Pseudovibrio</taxon>
    </lineage>
</organism>
<protein>
    <submittedName>
        <fullName evidence="1">Uncharacterized protein</fullName>
    </submittedName>
</protein>
<proteinExistence type="predicted"/>
<evidence type="ECO:0000313" key="1">
    <source>
        <dbReference type="EMBL" id="SFU15556.1"/>
    </source>
</evidence>
<reference evidence="2" key="1">
    <citation type="submission" date="2016-10" db="EMBL/GenBank/DDBJ databases">
        <authorList>
            <person name="Varghese N."/>
            <person name="Submissions S."/>
        </authorList>
    </citation>
    <scope>NUCLEOTIDE SEQUENCE [LARGE SCALE GENOMIC DNA]</scope>
    <source>
        <strain evidence="2">DSM 17465</strain>
    </source>
</reference>